<proteinExistence type="predicted"/>
<dbReference type="InterPro" id="IPR014710">
    <property type="entry name" value="RmlC-like_jellyroll"/>
</dbReference>
<dbReference type="Gene3D" id="2.60.120.10">
    <property type="entry name" value="Jelly Rolls"/>
    <property type="match status" value="1"/>
</dbReference>
<dbReference type="EMBL" id="MFFS01000098">
    <property type="protein sequence ID" value="OGF20318.1"/>
    <property type="molecule type" value="Genomic_DNA"/>
</dbReference>
<dbReference type="Pfam" id="PF00908">
    <property type="entry name" value="dTDP_sugar_isom"/>
    <property type="match status" value="1"/>
</dbReference>
<evidence type="ECO:0000313" key="2">
    <source>
        <dbReference type="EMBL" id="OGF20318.1"/>
    </source>
</evidence>
<feature type="site" description="Participates in a stacking interaction with the thymidine ring of dTDP-4-oxo-6-deoxyglucose" evidence="1">
    <location>
        <position position="125"/>
    </location>
</feature>
<dbReference type="Proteomes" id="UP000178323">
    <property type="component" value="Unassembled WGS sequence"/>
</dbReference>
<dbReference type="GO" id="GO:0005829">
    <property type="term" value="C:cytosol"/>
    <property type="evidence" value="ECO:0007669"/>
    <property type="project" value="TreeGrafter"/>
</dbReference>
<protein>
    <submittedName>
        <fullName evidence="2">dTDP-4-dehydrorhamnose 3,5-epimerase</fullName>
    </submittedName>
</protein>
<dbReference type="GO" id="GO:0019305">
    <property type="term" value="P:dTDP-rhamnose biosynthetic process"/>
    <property type="evidence" value="ECO:0007669"/>
    <property type="project" value="TreeGrafter"/>
</dbReference>
<dbReference type="GO" id="GO:0000271">
    <property type="term" value="P:polysaccharide biosynthetic process"/>
    <property type="evidence" value="ECO:0007669"/>
    <property type="project" value="TreeGrafter"/>
</dbReference>
<dbReference type="GO" id="GO:0008830">
    <property type="term" value="F:dTDP-4-dehydrorhamnose 3,5-epimerase activity"/>
    <property type="evidence" value="ECO:0007669"/>
    <property type="project" value="InterPro"/>
</dbReference>
<dbReference type="SUPFAM" id="SSF51182">
    <property type="entry name" value="RmlC-like cupins"/>
    <property type="match status" value="1"/>
</dbReference>
<dbReference type="InterPro" id="IPR011051">
    <property type="entry name" value="RmlC_Cupin_sf"/>
</dbReference>
<dbReference type="PANTHER" id="PTHR21047">
    <property type="entry name" value="DTDP-6-DEOXY-D-GLUCOSE-3,5 EPIMERASE"/>
    <property type="match status" value="1"/>
</dbReference>
<dbReference type="STRING" id="1797985.A2Y83_03015"/>
<dbReference type="AlphaFoldDB" id="A0A1F5S0W6"/>
<comment type="caution">
    <text evidence="2">The sequence shown here is derived from an EMBL/GenBank/DDBJ whole genome shotgun (WGS) entry which is preliminary data.</text>
</comment>
<organism evidence="2 3">
    <name type="scientific">Candidatus Falkowbacteria bacterium RBG_13_39_14</name>
    <dbReference type="NCBI Taxonomy" id="1797985"/>
    <lineage>
        <taxon>Bacteria</taxon>
        <taxon>Candidatus Falkowiibacteriota</taxon>
    </lineage>
</organism>
<reference evidence="2 3" key="1">
    <citation type="journal article" date="2016" name="Nat. Commun.">
        <title>Thousands of microbial genomes shed light on interconnected biogeochemical processes in an aquifer system.</title>
        <authorList>
            <person name="Anantharaman K."/>
            <person name="Brown C.T."/>
            <person name="Hug L.A."/>
            <person name="Sharon I."/>
            <person name="Castelle C.J."/>
            <person name="Probst A.J."/>
            <person name="Thomas B.C."/>
            <person name="Singh A."/>
            <person name="Wilkins M.J."/>
            <person name="Karaoz U."/>
            <person name="Brodie E.L."/>
            <person name="Williams K.H."/>
            <person name="Hubbard S.S."/>
            <person name="Banfield J.F."/>
        </authorList>
    </citation>
    <scope>NUCLEOTIDE SEQUENCE [LARGE SCALE GENOMIC DNA]</scope>
</reference>
<name>A0A1F5S0W6_9BACT</name>
<gene>
    <name evidence="2" type="ORF">A2Y83_03015</name>
</gene>
<dbReference type="InterPro" id="IPR000888">
    <property type="entry name" value="RmlC-like"/>
</dbReference>
<feature type="non-terminal residue" evidence="2">
    <location>
        <position position="143"/>
    </location>
</feature>
<sequence length="143" mass="16393">MIKDVIIKQLNKFEDARGWLAEIYRSDEIKFNPAMGYVSITKPGVARGPHEHKGQSDFFIFLGPGDFKLYLWDNRKDSSTYKEEMQIDVGEKNPTGVIVPPGVAHGYKCISETSAMSINLPDRLYRGEGKKEEVDEIRWEHDE</sequence>
<evidence type="ECO:0000256" key="1">
    <source>
        <dbReference type="PIRSR" id="PIRSR600888-3"/>
    </source>
</evidence>
<dbReference type="PANTHER" id="PTHR21047:SF2">
    <property type="entry name" value="THYMIDINE DIPHOSPHO-4-KETO-RHAMNOSE 3,5-EPIMERASE"/>
    <property type="match status" value="1"/>
</dbReference>
<evidence type="ECO:0000313" key="3">
    <source>
        <dbReference type="Proteomes" id="UP000178323"/>
    </source>
</evidence>
<accession>A0A1F5S0W6</accession>